<evidence type="ECO:0000313" key="10">
    <source>
        <dbReference type="EMBL" id="QAY64162.1"/>
    </source>
</evidence>
<dbReference type="Gene3D" id="1.10.1740.10">
    <property type="match status" value="1"/>
</dbReference>
<dbReference type="Pfam" id="PF08281">
    <property type="entry name" value="Sigma70_r4_2"/>
    <property type="match status" value="1"/>
</dbReference>
<dbReference type="PANTHER" id="PTHR43133:SF8">
    <property type="entry name" value="RNA POLYMERASE SIGMA FACTOR HI_1459-RELATED"/>
    <property type="match status" value="1"/>
</dbReference>
<keyword evidence="2" id="KW-0805">Transcription regulation</keyword>
<dbReference type="Pfam" id="PF13490">
    <property type="entry name" value="zf-HC2"/>
    <property type="match status" value="1"/>
</dbReference>
<evidence type="ECO:0000256" key="6">
    <source>
        <dbReference type="SAM" id="MobiDB-lite"/>
    </source>
</evidence>
<evidence type="ECO:0000259" key="7">
    <source>
        <dbReference type="Pfam" id="PF04542"/>
    </source>
</evidence>
<dbReference type="Gene3D" id="1.10.10.1320">
    <property type="entry name" value="Anti-sigma factor, zinc-finger domain"/>
    <property type="match status" value="1"/>
</dbReference>
<keyword evidence="5" id="KW-0804">Transcription</keyword>
<dbReference type="InterPro" id="IPR013324">
    <property type="entry name" value="RNA_pol_sigma_r3/r4-like"/>
</dbReference>
<dbReference type="InterPro" id="IPR039425">
    <property type="entry name" value="RNA_pol_sigma-70-like"/>
</dbReference>
<dbReference type="SUPFAM" id="SSF88946">
    <property type="entry name" value="Sigma2 domain of RNA polymerase sigma factors"/>
    <property type="match status" value="1"/>
</dbReference>
<evidence type="ECO:0000256" key="3">
    <source>
        <dbReference type="ARBA" id="ARBA00023082"/>
    </source>
</evidence>
<feature type="domain" description="RNA polymerase sigma-70 region 2" evidence="7">
    <location>
        <begin position="35"/>
        <end position="104"/>
    </location>
</feature>
<dbReference type="EMBL" id="CP035495">
    <property type="protein sequence ID" value="QAY64162.1"/>
    <property type="molecule type" value="Genomic_DNA"/>
</dbReference>
<dbReference type="OrthoDB" id="4990598at2"/>
<dbReference type="InterPro" id="IPR041916">
    <property type="entry name" value="Anti_sigma_zinc_sf"/>
</dbReference>
<dbReference type="Proteomes" id="UP000291758">
    <property type="component" value="Chromosome"/>
</dbReference>
<dbReference type="Pfam" id="PF04542">
    <property type="entry name" value="Sigma70_r2"/>
    <property type="match status" value="1"/>
</dbReference>
<dbReference type="RefSeq" id="WP_129205317.1">
    <property type="nucleotide sequence ID" value="NZ_CP035495.1"/>
</dbReference>
<evidence type="ECO:0000313" key="11">
    <source>
        <dbReference type="Proteomes" id="UP000291758"/>
    </source>
</evidence>
<dbReference type="InterPro" id="IPR036388">
    <property type="entry name" value="WH-like_DNA-bd_sf"/>
</dbReference>
<dbReference type="GO" id="GO:0016987">
    <property type="term" value="F:sigma factor activity"/>
    <property type="evidence" value="ECO:0007669"/>
    <property type="project" value="UniProtKB-KW"/>
</dbReference>
<reference evidence="10 11" key="1">
    <citation type="submission" date="2019-01" db="EMBL/GenBank/DDBJ databases">
        <title>Genome sequencing of strain 2JSPR-7.</title>
        <authorList>
            <person name="Heo J."/>
            <person name="Kim S.-J."/>
            <person name="Kim J.-S."/>
            <person name="Hong S.-B."/>
            <person name="Kwon S.-W."/>
        </authorList>
    </citation>
    <scope>NUCLEOTIDE SEQUENCE [LARGE SCALE GENOMIC DNA]</scope>
    <source>
        <strain evidence="10 11">2JSPR-7</strain>
    </source>
</reference>
<dbReference type="KEGG" id="xyl:ET495_14090"/>
<protein>
    <submittedName>
        <fullName evidence="10">Sigma-70 family RNA polymerase sigma factor</fullName>
    </submittedName>
</protein>
<dbReference type="InterPro" id="IPR014284">
    <property type="entry name" value="RNA_pol_sigma-70_dom"/>
</dbReference>
<dbReference type="Gene3D" id="1.10.10.10">
    <property type="entry name" value="Winged helix-like DNA-binding domain superfamily/Winged helix DNA-binding domain"/>
    <property type="match status" value="1"/>
</dbReference>
<evidence type="ECO:0000259" key="9">
    <source>
        <dbReference type="Pfam" id="PF13490"/>
    </source>
</evidence>
<dbReference type="PANTHER" id="PTHR43133">
    <property type="entry name" value="RNA POLYMERASE ECF-TYPE SIGMA FACTO"/>
    <property type="match status" value="1"/>
</dbReference>
<dbReference type="InterPro" id="IPR013249">
    <property type="entry name" value="RNA_pol_sigma70_r4_t2"/>
</dbReference>
<feature type="compositionally biased region" description="Low complexity" evidence="6">
    <location>
        <begin position="1299"/>
        <end position="1314"/>
    </location>
</feature>
<dbReference type="GO" id="GO:0006352">
    <property type="term" value="P:DNA-templated transcription initiation"/>
    <property type="evidence" value="ECO:0007669"/>
    <property type="project" value="InterPro"/>
</dbReference>
<comment type="similarity">
    <text evidence="1">Belongs to the sigma-70 factor family. ECF subfamily.</text>
</comment>
<evidence type="ECO:0000256" key="4">
    <source>
        <dbReference type="ARBA" id="ARBA00023125"/>
    </source>
</evidence>
<proteinExistence type="inferred from homology"/>
<dbReference type="InterPro" id="IPR027383">
    <property type="entry name" value="Znf_put"/>
</dbReference>
<feature type="domain" description="Putative zinc-finger" evidence="9">
    <location>
        <begin position="203"/>
        <end position="237"/>
    </location>
</feature>
<sequence length="1360" mass="132699">MTDVYIEPGDQLPVPSDAELILEVRGGDLAAYGALYERHAAAARRLALSYVRNVADAEDVVADAFARVLGVLQSGQGPDQMFRAYLFTVVKNAAVELSRGHQRTHPTNDPATFESLLHAEPSSEDPALAGFEKSVVSRAYQSLPERWQAVLWYTEVEGCTPAEIASILGLTPNGVSALAYRAREGLRVGYLQQHLSNSPADGCRTINALLGGYVRGSLANREVAKVDAHLKTCGDCRTLVLELSDVAHGMRGVIAPLVLGVAGLGLIGALPLGTLVGASAAGTAAAGAVAGSAASGSAVGAAAAANAATGVAGSAVVANAGAAAGAGAATGAAAGAGAATGAAAGAGAATGAAAGAGAATGAAAGAGAATGAAAGAGAATGAAAGAAGAATSAAVAGGAATSAVASTVAATAGAGAILGGTSMAAAAGAVAIAAVGVVSMLQAISPTTDALGPPPSTVVTASASTAAPLTPGPAPSISPSDTSVLGQVFLLGEPARLVVAPVGTGTLQPRVPQRVTMKVLNKGEQTARDTTVRLSLATGLDPDLGSASVGRSASLLSPDAPGCSLGADGSGDVLCDLGDITGGAAATVAFDVLARDGGSYKISGEIWADGILRSPVDVPPAAVDPFGAELTAAWGTIPDLVNPGLGDLPLSVTNTGDVDAAAGWSVDVALPDGLLLAGADGLTCAAAADAPQSVTCTDPDAALSPDAQVAAVLHVVAPATSGAGAMQVDARPVVAGGHAVSSSGTFTVARPWHGAHAETGIAAVCAATGGVGTADATVRGTYRNTTHLAVTARLDAAGGSATSSVLTPGQSADLTVHDGLRVPAGTGTWTLTTTVAGTEYSTTLAAGQFDAVDCYDPVWDATTSAAVQNVGGTLQVAGTITNDTAEPFRVALRAAGVTSDPVTLDPGATTTLVLDTGLASLPSGVAEFDLYRWVADVDGDPPVQGVVPRTPVTAAYAGATVAPALGPLTGDPVTSACTYDPAAETSVRRARIPLDNTGSTLPVSFTVGGVTAVLPAGASQVLTVPVAYGTTSLDVLADGRTIGSVPVRVASCATLAWPQDVAVTAQAQCTAQHLPELLATVATQGGRSYDVRISRGGRAWSDPAPVTPAGPATVRLGLGDGLTARGGRASVEVSRVVEGRPLTAYTTVDYAAVSCVVTAPAARVALGGITVTETPDGPVSTRTAALVLDNTGSNVPVWFSVPDVVGGSVRVPAGQTRTVDAGVVTGSAGATYRVSARSWSTTLTVAPFTGTAGWCAPAWDRATQESGGYAAGAKVSFGSANYTYRGARVTDPDPAEGVADGSARANRGAGAAHGNDARGSDARGNDRSGGHGGASRGAGGVLAPPTAGSGWDAAGACETR</sequence>
<dbReference type="InterPro" id="IPR013325">
    <property type="entry name" value="RNA_pol_sigma_r2"/>
</dbReference>
<feature type="compositionally biased region" description="Gly residues" evidence="6">
    <location>
        <begin position="1330"/>
        <end position="1340"/>
    </location>
</feature>
<dbReference type="SUPFAM" id="SSF88659">
    <property type="entry name" value="Sigma3 and sigma4 domains of RNA polymerase sigma factors"/>
    <property type="match status" value="1"/>
</dbReference>
<keyword evidence="4" id="KW-0238">DNA-binding</keyword>
<keyword evidence="3" id="KW-0731">Sigma factor</keyword>
<feature type="compositionally biased region" description="Basic and acidic residues" evidence="6">
    <location>
        <begin position="1315"/>
        <end position="1329"/>
    </location>
</feature>
<accession>A0A4P6EN87</accession>
<dbReference type="NCBIfam" id="TIGR02937">
    <property type="entry name" value="sigma70-ECF"/>
    <property type="match status" value="1"/>
</dbReference>
<evidence type="ECO:0000259" key="8">
    <source>
        <dbReference type="Pfam" id="PF08281"/>
    </source>
</evidence>
<dbReference type="GO" id="GO:0003677">
    <property type="term" value="F:DNA binding"/>
    <property type="evidence" value="ECO:0007669"/>
    <property type="project" value="UniProtKB-KW"/>
</dbReference>
<gene>
    <name evidence="10" type="ORF">ET495_14090</name>
</gene>
<feature type="domain" description="RNA polymerase sigma factor 70 region 4 type 2" evidence="8">
    <location>
        <begin position="138"/>
        <end position="184"/>
    </location>
</feature>
<evidence type="ECO:0000256" key="2">
    <source>
        <dbReference type="ARBA" id="ARBA00023015"/>
    </source>
</evidence>
<evidence type="ECO:0000256" key="5">
    <source>
        <dbReference type="ARBA" id="ARBA00023163"/>
    </source>
</evidence>
<keyword evidence="11" id="KW-1185">Reference proteome</keyword>
<feature type="region of interest" description="Disordered" evidence="6">
    <location>
        <begin position="1288"/>
        <end position="1360"/>
    </location>
</feature>
<evidence type="ECO:0000256" key="1">
    <source>
        <dbReference type="ARBA" id="ARBA00010641"/>
    </source>
</evidence>
<name>A0A4P6EN87_9MICO</name>
<organism evidence="10 11">
    <name type="scientific">Xylanimonas allomyrinae</name>
    <dbReference type="NCBI Taxonomy" id="2509459"/>
    <lineage>
        <taxon>Bacteria</taxon>
        <taxon>Bacillati</taxon>
        <taxon>Actinomycetota</taxon>
        <taxon>Actinomycetes</taxon>
        <taxon>Micrococcales</taxon>
        <taxon>Promicromonosporaceae</taxon>
        <taxon>Xylanimonas</taxon>
    </lineage>
</organism>
<dbReference type="InterPro" id="IPR007627">
    <property type="entry name" value="RNA_pol_sigma70_r2"/>
</dbReference>